<name>A0AAD9VQD2_9HYME</name>
<dbReference type="SUPFAM" id="SSF81383">
    <property type="entry name" value="F-box domain"/>
    <property type="match status" value="1"/>
</dbReference>
<keyword evidence="3" id="KW-1185">Reference proteome</keyword>
<protein>
    <recommendedName>
        <fullName evidence="1">F-box domain-containing protein</fullName>
    </recommendedName>
</protein>
<dbReference type="Pfam" id="PF12937">
    <property type="entry name" value="F-box-like"/>
    <property type="match status" value="1"/>
</dbReference>
<proteinExistence type="predicted"/>
<dbReference type="SMART" id="SM00256">
    <property type="entry name" value="FBOX"/>
    <property type="match status" value="1"/>
</dbReference>
<gene>
    <name evidence="2" type="ORF">KPH14_009153</name>
</gene>
<reference evidence="2" key="1">
    <citation type="submission" date="2021-08" db="EMBL/GenBank/DDBJ databases">
        <authorList>
            <person name="Misof B."/>
            <person name="Oliver O."/>
            <person name="Podsiadlowski L."/>
            <person name="Donath A."/>
            <person name="Peters R."/>
            <person name="Mayer C."/>
            <person name="Rust J."/>
            <person name="Gunkel S."/>
            <person name="Lesny P."/>
            <person name="Martin S."/>
            <person name="Oeyen J.P."/>
            <person name="Petersen M."/>
            <person name="Panagiotis P."/>
            <person name="Wilbrandt J."/>
            <person name="Tanja T."/>
        </authorList>
    </citation>
    <scope>NUCLEOTIDE SEQUENCE</scope>
    <source>
        <strain evidence="2">GBR_01_08_01A</strain>
        <tissue evidence="2">Thorax + abdomen</tissue>
    </source>
</reference>
<evidence type="ECO:0000313" key="3">
    <source>
        <dbReference type="Proteomes" id="UP001258017"/>
    </source>
</evidence>
<dbReference type="Gene3D" id="1.20.1280.50">
    <property type="match status" value="1"/>
</dbReference>
<dbReference type="GO" id="GO:1903599">
    <property type="term" value="P:positive regulation of autophagy of mitochondrion"/>
    <property type="evidence" value="ECO:0007669"/>
    <property type="project" value="TreeGrafter"/>
</dbReference>
<dbReference type="PROSITE" id="PS50181">
    <property type="entry name" value="FBOX"/>
    <property type="match status" value="1"/>
</dbReference>
<dbReference type="Gene3D" id="3.40.1000.30">
    <property type="match status" value="1"/>
</dbReference>
<reference evidence="2" key="2">
    <citation type="journal article" date="2023" name="Commun. Biol.">
        <title>Intrasexual cuticular hydrocarbon dimorphism in a wasp sheds light on hydrocarbon biosynthesis genes in Hymenoptera.</title>
        <authorList>
            <person name="Moris V.C."/>
            <person name="Podsiadlowski L."/>
            <person name="Martin S."/>
            <person name="Oeyen J.P."/>
            <person name="Donath A."/>
            <person name="Petersen M."/>
            <person name="Wilbrandt J."/>
            <person name="Misof B."/>
            <person name="Liedtke D."/>
            <person name="Thamm M."/>
            <person name="Scheiner R."/>
            <person name="Schmitt T."/>
            <person name="Niehuis O."/>
        </authorList>
    </citation>
    <scope>NUCLEOTIDE SEQUENCE</scope>
    <source>
        <strain evidence="2">GBR_01_08_01A</strain>
    </source>
</reference>
<dbReference type="Proteomes" id="UP001258017">
    <property type="component" value="Unassembled WGS sequence"/>
</dbReference>
<evidence type="ECO:0000313" key="2">
    <source>
        <dbReference type="EMBL" id="KAK2583128.1"/>
    </source>
</evidence>
<feature type="domain" description="F-box" evidence="1">
    <location>
        <begin position="220"/>
        <end position="266"/>
    </location>
</feature>
<sequence length="361" mass="41361">MAESCDSVVSSVVTSVVSHGQARLPEMCEDEETTGCAAPGELEVLSKVTRMSGSSLAEDSTPIKLTSALENYVKQLDESTTHHEYLIALLIIFLSESGFYVLPMPETSFGEPRKLTYIPPKQWKSEEDTYEIKFVLKDLPTVVCKLVAIPSGDRLILNFFSTTEEKKVYSLAVQSLKYVNPFSSDLSGRYMNLKEISYRFKDTLATRVRSDMLTAAGLTNPSLQGLPTELKLKILGMLDAHTLIQISQCSRQFNELCKEPQLWKTLLSKDFPEEKAELDDNCLNCYRTKHTERIKKRRQDTCCNICDSDVGQSHPPWVHPRIEYTQRVIPYHHFQPFPDLRFHDPTRDFYLEFGDLFRFRF</sequence>
<dbReference type="InterPro" id="IPR036047">
    <property type="entry name" value="F-box-like_dom_sf"/>
</dbReference>
<dbReference type="InterPro" id="IPR001810">
    <property type="entry name" value="F-box_dom"/>
</dbReference>
<dbReference type="PANTHER" id="PTHR15537">
    <property type="entry name" value="F-BOX ONLY PROTEIN 7"/>
    <property type="match status" value="1"/>
</dbReference>
<dbReference type="InterPro" id="IPR047118">
    <property type="entry name" value="Fbxo7"/>
</dbReference>
<comment type="caution">
    <text evidence="2">The sequence shown here is derived from an EMBL/GenBank/DDBJ whole genome shotgun (WGS) entry which is preliminary data.</text>
</comment>
<evidence type="ECO:0000259" key="1">
    <source>
        <dbReference type="PROSITE" id="PS50181"/>
    </source>
</evidence>
<dbReference type="EMBL" id="JAIFRP010000030">
    <property type="protein sequence ID" value="KAK2583128.1"/>
    <property type="molecule type" value="Genomic_DNA"/>
</dbReference>
<organism evidence="2 3">
    <name type="scientific">Odynerus spinipes</name>
    <dbReference type="NCBI Taxonomy" id="1348599"/>
    <lineage>
        <taxon>Eukaryota</taxon>
        <taxon>Metazoa</taxon>
        <taxon>Ecdysozoa</taxon>
        <taxon>Arthropoda</taxon>
        <taxon>Hexapoda</taxon>
        <taxon>Insecta</taxon>
        <taxon>Pterygota</taxon>
        <taxon>Neoptera</taxon>
        <taxon>Endopterygota</taxon>
        <taxon>Hymenoptera</taxon>
        <taxon>Apocrita</taxon>
        <taxon>Aculeata</taxon>
        <taxon>Vespoidea</taxon>
        <taxon>Vespidae</taxon>
        <taxon>Eumeninae</taxon>
        <taxon>Odynerus</taxon>
    </lineage>
</organism>
<dbReference type="PANTHER" id="PTHR15537:SF2">
    <property type="entry name" value="F-BOX ONLY PROTEIN 7"/>
    <property type="match status" value="1"/>
</dbReference>
<dbReference type="AlphaFoldDB" id="A0AAD9VQD2"/>
<accession>A0AAD9VQD2</accession>
<dbReference type="GO" id="GO:0019901">
    <property type="term" value="F:protein kinase binding"/>
    <property type="evidence" value="ECO:0007669"/>
    <property type="project" value="InterPro"/>
</dbReference>